<dbReference type="OrthoDB" id="5584941at2"/>
<dbReference type="InterPro" id="IPR050807">
    <property type="entry name" value="TransReg_Diox_bact_type"/>
</dbReference>
<dbReference type="Gene3D" id="2.60.120.10">
    <property type="entry name" value="Jelly Rolls"/>
    <property type="match status" value="1"/>
</dbReference>
<sequence>MSLGQRVFVDNGDMRTGTDGPTSDNELVARNVRRYRMERAMSLGDLARRSGLSKQTLSKIEQGIGNPTVETLSQLGTALDVSTRRLLTEWGTPVYVQRGADSIWTDHDGRVERMLDDTYGSGHVRTLVLRLERAAEEPRIIEPHPLGTLHHVYVITGKMRTGPLDDSVELAAGDFARFPGDVAHRHVCLSERAVAHVVTTIPQIRQFGSPVQDAPGSSPGTAASNS</sequence>
<dbReference type="GO" id="GO:0003700">
    <property type="term" value="F:DNA-binding transcription factor activity"/>
    <property type="evidence" value="ECO:0007669"/>
    <property type="project" value="TreeGrafter"/>
</dbReference>
<dbReference type="GO" id="GO:0003677">
    <property type="term" value="F:DNA binding"/>
    <property type="evidence" value="ECO:0007669"/>
    <property type="project" value="UniProtKB-KW"/>
</dbReference>
<dbReference type="Pfam" id="PF01381">
    <property type="entry name" value="HTH_3"/>
    <property type="match status" value="1"/>
</dbReference>
<dbReference type="InterPro" id="IPR014710">
    <property type="entry name" value="RmlC-like_jellyroll"/>
</dbReference>
<reference evidence="4 5" key="1">
    <citation type="submission" date="2019-03" db="EMBL/GenBank/DDBJ databases">
        <title>Genomic Encyclopedia of Type Strains, Phase IV (KMG-IV): sequencing the most valuable type-strain genomes for metagenomic binning, comparative biology and taxonomic classification.</title>
        <authorList>
            <person name="Goeker M."/>
        </authorList>
    </citation>
    <scope>NUCLEOTIDE SEQUENCE [LARGE SCALE GENOMIC DNA]</scope>
    <source>
        <strain evidence="4 5">DSM 44684</strain>
    </source>
</reference>
<feature type="region of interest" description="Disordered" evidence="2">
    <location>
        <begin position="1"/>
        <end position="25"/>
    </location>
</feature>
<dbReference type="InterPro" id="IPR011051">
    <property type="entry name" value="RmlC_Cupin_sf"/>
</dbReference>
<name>A0A4R1FZB3_9NOCA</name>
<dbReference type="GO" id="GO:0005829">
    <property type="term" value="C:cytosol"/>
    <property type="evidence" value="ECO:0007669"/>
    <property type="project" value="TreeGrafter"/>
</dbReference>
<organism evidence="4 5">
    <name type="scientific">Nocardia alba</name>
    <dbReference type="NCBI Taxonomy" id="225051"/>
    <lineage>
        <taxon>Bacteria</taxon>
        <taxon>Bacillati</taxon>
        <taxon>Actinomycetota</taxon>
        <taxon>Actinomycetes</taxon>
        <taxon>Mycobacteriales</taxon>
        <taxon>Nocardiaceae</taxon>
        <taxon>Nocardia</taxon>
    </lineage>
</organism>
<dbReference type="Gene3D" id="1.10.260.40">
    <property type="entry name" value="lambda repressor-like DNA-binding domains"/>
    <property type="match status" value="1"/>
</dbReference>
<dbReference type="SMART" id="SM00530">
    <property type="entry name" value="HTH_XRE"/>
    <property type="match status" value="1"/>
</dbReference>
<feature type="region of interest" description="Disordered" evidence="2">
    <location>
        <begin position="207"/>
        <end position="226"/>
    </location>
</feature>
<dbReference type="SUPFAM" id="SSF51182">
    <property type="entry name" value="RmlC-like cupins"/>
    <property type="match status" value="1"/>
</dbReference>
<dbReference type="PANTHER" id="PTHR46797:SF1">
    <property type="entry name" value="METHYLPHOSPHONATE SYNTHASE"/>
    <property type="match status" value="1"/>
</dbReference>
<protein>
    <submittedName>
        <fullName evidence="4">XRE family transcriptional regulator</fullName>
    </submittedName>
</protein>
<accession>A0A4R1FZB3</accession>
<dbReference type="EMBL" id="SMFR01000002">
    <property type="protein sequence ID" value="TCJ96661.1"/>
    <property type="molecule type" value="Genomic_DNA"/>
</dbReference>
<dbReference type="STRING" id="1210063.GCA_001612665_00352"/>
<comment type="caution">
    <text evidence="4">The sequence shown here is derived from an EMBL/GenBank/DDBJ whole genome shotgun (WGS) entry which is preliminary data.</text>
</comment>
<evidence type="ECO:0000256" key="1">
    <source>
        <dbReference type="ARBA" id="ARBA00023125"/>
    </source>
</evidence>
<evidence type="ECO:0000313" key="4">
    <source>
        <dbReference type="EMBL" id="TCJ96661.1"/>
    </source>
</evidence>
<dbReference type="CDD" id="cd00093">
    <property type="entry name" value="HTH_XRE"/>
    <property type="match status" value="1"/>
</dbReference>
<keyword evidence="5" id="KW-1185">Reference proteome</keyword>
<feature type="domain" description="HTH cro/C1-type" evidence="3">
    <location>
        <begin position="32"/>
        <end position="86"/>
    </location>
</feature>
<keyword evidence="1" id="KW-0238">DNA-binding</keyword>
<evidence type="ECO:0000259" key="3">
    <source>
        <dbReference type="PROSITE" id="PS50943"/>
    </source>
</evidence>
<dbReference type="PANTHER" id="PTHR46797">
    <property type="entry name" value="HTH-TYPE TRANSCRIPTIONAL REGULATOR"/>
    <property type="match status" value="1"/>
</dbReference>
<dbReference type="InterPro" id="IPR010982">
    <property type="entry name" value="Lambda_DNA-bd_dom_sf"/>
</dbReference>
<proteinExistence type="predicted"/>
<evidence type="ECO:0000256" key="2">
    <source>
        <dbReference type="SAM" id="MobiDB-lite"/>
    </source>
</evidence>
<dbReference type="Proteomes" id="UP000294856">
    <property type="component" value="Unassembled WGS sequence"/>
</dbReference>
<dbReference type="CDD" id="cd02209">
    <property type="entry name" value="cupin_XRE_C"/>
    <property type="match status" value="1"/>
</dbReference>
<dbReference type="SUPFAM" id="SSF47413">
    <property type="entry name" value="lambda repressor-like DNA-binding domains"/>
    <property type="match status" value="1"/>
</dbReference>
<gene>
    <name evidence="4" type="ORF">DFR71_2692</name>
</gene>
<dbReference type="PROSITE" id="PS50943">
    <property type="entry name" value="HTH_CROC1"/>
    <property type="match status" value="1"/>
</dbReference>
<dbReference type="InterPro" id="IPR001387">
    <property type="entry name" value="Cro/C1-type_HTH"/>
</dbReference>
<dbReference type="AlphaFoldDB" id="A0A4R1FZB3"/>
<evidence type="ECO:0000313" key="5">
    <source>
        <dbReference type="Proteomes" id="UP000294856"/>
    </source>
</evidence>